<dbReference type="Proteomes" id="UP001597051">
    <property type="component" value="Unassembled WGS sequence"/>
</dbReference>
<dbReference type="EMBL" id="JBHTIZ010000044">
    <property type="protein sequence ID" value="MFD0985169.1"/>
    <property type="molecule type" value="Genomic_DNA"/>
</dbReference>
<keyword evidence="1" id="KW-0812">Transmembrane</keyword>
<gene>
    <name evidence="2" type="ORF">ACFQ0S_11865</name>
</gene>
<dbReference type="RefSeq" id="WP_379758691.1">
    <property type="nucleotide sequence ID" value="NZ_JBHSYB010000065.1"/>
</dbReference>
<protein>
    <submittedName>
        <fullName evidence="2">Uncharacterized protein</fullName>
    </submittedName>
</protein>
<name>A0ABW3J510_9FLAO</name>
<sequence>MFISFFGYPAYPFSFSFIYIPLLFSMFVDYTINSIAPFKNASKPIHNP</sequence>
<keyword evidence="1" id="KW-1133">Transmembrane helix</keyword>
<reference evidence="3" key="1">
    <citation type="journal article" date="2019" name="Int. J. Syst. Evol. Microbiol.">
        <title>The Global Catalogue of Microorganisms (GCM) 10K type strain sequencing project: providing services to taxonomists for standard genome sequencing and annotation.</title>
        <authorList>
            <consortium name="The Broad Institute Genomics Platform"/>
            <consortium name="The Broad Institute Genome Sequencing Center for Infectious Disease"/>
            <person name="Wu L."/>
            <person name="Ma J."/>
        </authorList>
    </citation>
    <scope>NUCLEOTIDE SEQUENCE [LARGE SCALE GENOMIC DNA]</scope>
    <source>
        <strain evidence="3">CECT 7649</strain>
    </source>
</reference>
<evidence type="ECO:0000256" key="1">
    <source>
        <dbReference type="SAM" id="Phobius"/>
    </source>
</evidence>
<organism evidence="2 3">
    <name type="scientific">Flavobacterium myungsuense</name>
    <dbReference type="NCBI Taxonomy" id="651823"/>
    <lineage>
        <taxon>Bacteria</taxon>
        <taxon>Pseudomonadati</taxon>
        <taxon>Bacteroidota</taxon>
        <taxon>Flavobacteriia</taxon>
        <taxon>Flavobacteriales</taxon>
        <taxon>Flavobacteriaceae</taxon>
        <taxon>Flavobacterium</taxon>
    </lineage>
</organism>
<proteinExistence type="predicted"/>
<keyword evidence="3" id="KW-1185">Reference proteome</keyword>
<evidence type="ECO:0000313" key="3">
    <source>
        <dbReference type="Proteomes" id="UP001597051"/>
    </source>
</evidence>
<accession>A0ABW3J510</accession>
<feature type="transmembrane region" description="Helical" evidence="1">
    <location>
        <begin position="12"/>
        <end position="32"/>
    </location>
</feature>
<evidence type="ECO:0000313" key="2">
    <source>
        <dbReference type="EMBL" id="MFD0985169.1"/>
    </source>
</evidence>
<keyword evidence="1" id="KW-0472">Membrane</keyword>
<comment type="caution">
    <text evidence="2">The sequence shown here is derived from an EMBL/GenBank/DDBJ whole genome shotgun (WGS) entry which is preliminary data.</text>
</comment>